<reference evidence="2 3" key="1">
    <citation type="submission" date="2023-02" db="EMBL/GenBank/DDBJ databases">
        <title>Genome sequence of Mucilaginibacter jinjuensis strain KACC 16571.</title>
        <authorList>
            <person name="Kim S."/>
            <person name="Heo J."/>
            <person name="Kwon S.-W."/>
        </authorList>
    </citation>
    <scope>NUCLEOTIDE SEQUENCE [LARGE SCALE GENOMIC DNA]</scope>
    <source>
        <strain evidence="2 3">KACC 16571</strain>
    </source>
</reference>
<proteinExistence type="predicted"/>
<dbReference type="InterPro" id="IPR013517">
    <property type="entry name" value="FG-GAP"/>
</dbReference>
<sequence>MSISIKSKYVFGLSAFVLLVSGSVLFNGCKSKTATTNSTSDLTLTGDTIHDGQLLAAKYCTSCHKLVPAEALTKDVWEYHTLPSMAKFAGISTYGTGAYFKRDSSNTGMSITEWQTLVAYYKKTAPQTEVPQKRPNSLINDWAGFTLKLPAGTADIKTAFTTMVAVDPTGHKIYSSDITTEKLYSWDAQLKPSVMAGLESGAVDMQFVKNADGKYDGIISCVGQIQPSDFPNGRVVKVNLTGKAATSDIETDLSRPVQTQAADFNKDGLTDYVICAEGGIRGYLAWMKQNANHTYTRNVIKAKEGAVQAVVGDFNNDGWPDVMALYGSGNEGLFMYLNNQKGGFTEKMLLQFPPVNGSSSFQLADVNHDGKPDLIYTCGYNFRDSRILKPYHGLYIFTNTGDWNFKQSYFYPINGCTKAIAADFDGDGDLDIATSAYFADLRTQPSESFVYFEQDKAMHFKPHAVPVSKYGRWFSMNVGDFNGDGKPDIVLGNYSKGLSINANLNPNQNEQIPLIVLENHTKK</sequence>
<keyword evidence="3" id="KW-1185">Reference proteome</keyword>
<dbReference type="PANTHER" id="PTHR45460:SF2">
    <property type="entry name" value="ALPHA 1,3 GLUCANASE, GH71 FAMILY (EUROFUNG)"/>
    <property type="match status" value="1"/>
</dbReference>
<organism evidence="2 3">
    <name type="scientific">Mucilaginibacter jinjuensis</name>
    <dbReference type="NCBI Taxonomy" id="1176721"/>
    <lineage>
        <taxon>Bacteria</taxon>
        <taxon>Pseudomonadati</taxon>
        <taxon>Bacteroidota</taxon>
        <taxon>Sphingobacteriia</taxon>
        <taxon>Sphingobacteriales</taxon>
        <taxon>Sphingobacteriaceae</taxon>
        <taxon>Mucilaginibacter</taxon>
    </lineage>
</organism>
<accession>A0ABY7T4A2</accession>
<dbReference type="Gene3D" id="2.130.10.130">
    <property type="entry name" value="Integrin alpha, N-terminal"/>
    <property type="match status" value="2"/>
</dbReference>
<protein>
    <submittedName>
        <fullName evidence="2">VCBS repeat-containing protein</fullName>
    </submittedName>
</protein>
<keyword evidence="1" id="KW-0732">Signal</keyword>
<dbReference type="SUPFAM" id="SSF69318">
    <property type="entry name" value="Integrin alpha N-terminal domain"/>
    <property type="match status" value="1"/>
</dbReference>
<dbReference type="RefSeq" id="WP_273629399.1">
    <property type="nucleotide sequence ID" value="NZ_CP117167.1"/>
</dbReference>
<dbReference type="PANTHER" id="PTHR45460">
    <property type="entry name" value="SIMILAR TO CYSTEINE PROTEINASE"/>
    <property type="match status" value="1"/>
</dbReference>
<dbReference type="EMBL" id="CP117167">
    <property type="protein sequence ID" value="WCT11207.1"/>
    <property type="molecule type" value="Genomic_DNA"/>
</dbReference>
<name>A0ABY7T4A2_9SPHI</name>
<dbReference type="Proteomes" id="UP001216139">
    <property type="component" value="Chromosome"/>
</dbReference>
<dbReference type="InterPro" id="IPR028994">
    <property type="entry name" value="Integrin_alpha_N"/>
</dbReference>
<dbReference type="Pfam" id="PF01839">
    <property type="entry name" value="FG-GAP"/>
    <property type="match status" value="1"/>
</dbReference>
<dbReference type="Pfam" id="PF13517">
    <property type="entry name" value="FG-GAP_3"/>
    <property type="match status" value="2"/>
</dbReference>
<evidence type="ECO:0000313" key="2">
    <source>
        <dbReference type="EMBL" id="WCT11207.1"/>
    </source>
</evidence>
<evidence type="ECO:0000313" key="3">
    <source>
        <dbReference type="Proteomes" id="UP001216139"/>
    </source>
</evidence>
<evidence type="ECO:0000256" key="1">
    <source>
        <dbReference type="ARBA" id="ARBA00022729"/>
    </source>
</evidence>
<gene>
    <name evidence="2" type="ORF">PQO05_20930</name>
</gene>